<accession>A0AAW2AZZ0</accession>
<feature type="region of interest" description="Disordered" evidence="1">
    <location>
        <begin position="1"/>
        <end position="23"/>
    </location>
</feature>
<comment type="caution">
    <text evidence="2">The sequence shown here is derived from an EMBL/GenBank/DDBJ whole genome shotgun (WGS) entry which is preliminary data.</text>
</comment>
<evidence type="ECO:0000256" key="1">
    <source>
        <dbReference type="SAM" id="MobiDB-lite"/>
    </source>
</evidence>
<dbReference type="AlphaFoldDB" id="A0AAW2AZZ0"/>
<proteinExistence type="predicted"/>
<evidence type="ECO:0000313" key="3">
    <source>
        <dbReference type="Proteomes" id="UP001479290"/>
    </source>
</evidence>
<dbReference type="EMBL" id="JAWDJR010000003">
    <property type="protein sequence ID" value="KAK9978872.1"/>
    <property type="molecule type" value="Genomic_DNA"/>
</dbReference>
<gene>
    <name evidence="2" type="ORF">ABG768_020610</name>
</gene>
<evidence type="ECO:0000313" key="2">
    <source>
        <dbReference type="EMBL" id="KAK9978872.1"/>
    </source>
</evidence>
<feature type="region of interest" description="Disordered" evidence="1">
    <location>
        <begin position="45"/>
        <end position="66"/>
    </location>
</feature>
<name>A0AAW2AZZ0_CULAL</name>
<protein>
    <submittedName>
        <fullName evidence="2">Uncharacterized protein</fullName>
    </submittedName>
</protein>
<keyword evidence="3" id="KW-1185">Reference proteome</keyword>
<sequence>MAAAMSQSSPECMEDPWSEATPILIPNPEATPILIPSPEATPVLVPSPKMASAQDSAPVPEPTPVPRPLWPNLVSGLWRWNPKNLNPHSLPNGQHHRGFLSCLRRLGPLNSRCRH</sequence>
<dbReference type="Proteomes" id="UP001479290">
    <property type="component" value="Unassembled WGS sequence"/>
</dbReference>
<organism evidence="2 3">
    <name type="scientific">Culter alburnus</name>
    <name type="common">Topmouth culter</name>
    <dbReference type="NCBI Taxonomy" id="194366"/>
    <lineage>
        <taxon>Eukaryota</taxon>
        <taxon>Metazoa</taxon>
        <taxon>Chordata</taxon>
        <taxon>Craniata</taxon>
        <taxon>Vertebrata</taxon>
        <taxon>Euteleostomi</taxon>
        <taxon>Actinopterygii</taxon>
        <taxon>Neopterygii</taxon>
        <taxon>Teleostei</taxon>
        <taxon>Ostariophysi</taxon>
        <taxon>Cypriniformes</taxon>
        <taxon>Xenocyprididae</taxon>
        <taxon>Xenocypridinae</taxon>
        <taxon>Culter</taxon>
    </lineage>
</organism>
<reference evidence="2 3" key="1">
    <citation type="submission" date="2024-05" db="EMBL/GenBank/DDBJ databases">
        <title>A high-quality chromosomal-level genome assembly of Topmouth culter (Culter alburnus).</title>
        <authorList>
            <person name="Zhao H."/>
        </authorList>
    </citation>
    <scope>NUCLEOTIDE SEQUENCE [LARGE SCALE GENOMIC DNA]</scope>
    <source>
        <strain evidence="2">CATC2023</strain>
        <tissue evidence="2">Muscle</tissue>
    </source>
</reference>
<feature type="compositionally biased region" description="Polar residues" evidence="1">
    <location>
        <begin position="1"/>
        <end position="10"/>
    </location>
</feature>